<dbReference type="AlphaFoldDB" id="M7YXZ9"/>
<organism evidence="1">
    <name type="scientific">Triticum urartu</name>
    <name type="common">Red wild einkorn</name>
    <name type="synonym">Crithodium urartu</name>
    <dbReference type="NCBI Taxonomy" id="4572"/>
    <lineage>
        <taxon>Eukaryota</taxon>
        <taxon>Viridiplantae</taxon>
        <taxon>Streptophyta</taxon>
        <taxon>Embryophyta</taxon>
        <taxon>Tracheophyta</taxon>
        <taxon>Spermatophyta</taxon>
        <taxon>Magnoliopsida</taxon>
        <taxon>Liliopsida</taxon>
        <taxon>Poales</taxon>
        <taxon>Poaceae</taxon>
        <taxon>BOP clade</taxon>
        <taxon>Pooideae</taxon>
        <taxon>Triticodae</taxon>
        <taxon>Triticeae</taxon>
        <taxon>Triticinae</taxon>
        <taxon>Triticum</taxon>
    </lineage>
</organism>
<accession>M7YXZ9</accession>
<proteinExistence type="predicted"/>
<name>M7YXZ9_TRIUA</name>
<protein>
    <submittedName>
        <fullName evidence="1">Uncharacterized protein</fullName>
    </submittedName>
</protein>
<evidence type="ECO:0000313" key="1">
    <source>
        <dbReference type="EMBL" id="EMS52517.1"/>
    </source>
</evidence>
<gene>
    <name evidence="1" type="ORF">TRIUR3_22414</name>
</gene>
<dbReference type="EMBL" id="KD206643">
    <property type="protein sequence ID" value="EMS52517.1"/>
    <property type="molecule type" value="Genomic_DNA"/>
</dbReference>
<reference evidence="1" key="1">
    <citation type="journal article" date="2013" name="Nature">
        <title>Draft genome of the wheat A-genome progenitor Triticum urartu.</title>
        <authorList>
            <person name="Ling H.Q."/>
            <person name="Zhao S."/>
            <person name="Liu D."/>
            <person name="Wang J."/>
            <person name="Sun H."/>
            <person name="Zhang C."/>
            <person name="Fan H."/>
            <person name="Li D."/>
            <person name="Dong L."/>
            <person name="Tao Y."/>
            <person name="Gao C."/>
            <person name="Wu H."/>
            <person name="Li Y."/>
            <person name="Cui Y."/>
            <person name="Guo X."/>
            <person name="Zheng S."/>
            <person name="Wang B."/>
            <person name="Yu K."/>
            <person name="Liang Q."/>
            <person name="Yang W."/>
            <person name="Lou X."/>
            <person name="Chen J."/>
            <person name="Feng M."/>
            <person name="Jian J."/>
            <person name="Zhang X."/>
            <person name="Luo G."/>
            <person name="Jiang Y."/>
            <person name="Liu J."/>
            <person name="Wang Z."/>
            <person name="Sha Y."/>
            <person name="Zhang B."/>
            <person name="Wu H."/>
            <person name="Tang D."/>
            <person name="Shen Q."/>
            <person name="Xue P."/>
            <person name="Zou S."/>
            <person name="Wang X."/>
            <person name="Liu X."/>
            <person name="Wang F."/>
            <person name="Yang Y."/>
            <person name="An X."/>
            <person name="Dong Z."/>
            <person name="Zhang K."/>
            <person name="Zhang X."/>
            <person name="Luo M.C."/>
            <person name="Dvorak J."/>
            <person name="Tong Y."/>
            <person name="Wang J."/>
            <person name="Yang H."/>
            <person name="Li Z."/>
            <person name="Wang D."/>
            <person name="Zhang A."/>
            <person name="Wang J."/>
        </authorList>
    </citation>
    <scope>NUCLEOTIDE SEQUENCE</scope>
</reference>
<sequence>MQVSSCHALAGSLCRRKKFKCHSSGRTDLIHGAPSHKVAVARRGIKLASAATNPTTVGEERRNASMIGLGYPSQDSEVEEAGLAEHGVADADSSAFLASCSVFSPAAWPGCPKNSVDAE</sequence>